<name>A0A3N4JTP1_9PEZI</name>
<proteinExistence type="predicted"/>
<dbReference type="Proteomes" id="UP000276215">
    <property type="component" value="Unassembled WGS sequence"/>
</dbReference>
<organism evidence="1 2">
    <name type="scientific">Choiromyces venosus 120613-1</name>
    <dbReference type="NCBI Taxonomy" id="1336337"/>
    <lineage>
        <taxon>Eukaryota</taxon>
        <taxon>Fungi</taxon>
        <taxon>Dikarya</taxon>
        <taxon>Ascomycota</taxon>
        <taxon>Pezizomycotina</taxon>
        <taxon>Pezizomycetes</taxon>
        <taxon>Pezizales</taxon>
        <taxon>Tuberaceae</taxon>
        <taxon>Choiromyces</taxon>
    </lineage>
</organism>
<evidence type="ECO:0000313" key="1">
    <source>
        <dbReference type="EMBL" id="RPB01547.1"/>
    </source>
</evidence>
<dbReference type="AlphaFoldDB" id="A0A3N4JTP1"/>
<accession>A0A3N4JTP1</accession>
<dbReference type="EMBL" id="ML120372">
    <property type="protein sequence ID" value="RPB01547.1"/>
    <property type="molecule type" value="Genomic_DNA"/>
</dbReference>
<reference evidence="1 2" key="1">
    <citation type="journal article" date="2018" name="Nat. Ecol. Evol.">
        <title>Pezizomycetes genomes reveal the molecular basis of ectomycorrhizal truffle lifestyle.</title>
        <authorList>
            <person name="Murat C."/>
            <person name="Payen T."/>
            <person name="Noel B."/>
            <person name="Kuo A."/>
            <person name="Morin E."/>
            <person name="Chen J."/>
            <person name="Kohler A."/>
            <person name="Krizsan K."/>
            <person name="Balestrini R."/>
            <person name="Da Silva C."/>
            <person name="Montanini B."/>
            <person name="Hainaut M."/>
            <person name="Levati E."/>
            <person name="Barry K.W."/>
            <person name="Belfiori B."/>
            <person name="Cichocki N."/>
            <person name="Clum A."/>
            <person name="Dockter R.B."/>
            <person name="Fauchery L."/>
            <person name="Guy J."/>
            <person name="Iotti M."/>
            <person name="Le Tacon F."/>
            <person name="Lindquist E.A."/>
            <person name="Lipzen A."/>
            <person name="Malagnac F."/>
            <person name="Mello A."/>
            <person name="Molinier V."/>
            <person name="Miyauchi S."/>
            <person name="Poulain J."/>
            <person name="Riccioni C."/>
            <person name="Rubini A."/>
            <person name="Sitrit Y."/>
            <person name="Splivallo R."/>
            <person name="Traeger S."/>
            <person name="Wang M."/>
            <person name="Zifcakova L."/>
            <person name="Wipf D."/>
            <person name="Zambonelli A."/>
            <person name="Paolocci F."/>
            <person name="Nowrousian M."/>
            <person name="Ottonello S."/>
            <person name="Baldrian P."/>
            <person name="Spatafora J.W."/>
            <person name="Henrissat B."/>
            <person name="Nagy L.G."/>
            <person name="Aury J.M."/>
            <person name="Wincker P."/>
            <person name="Grigoriev I.V."/>
            <person name="Bonfante P."/>
            <person name="Martin F.M."/>
        </authorList>
    </citation>
    <scope>NUCLEOTIDE SEQUENCE [LARGE SCALE GENOMIC DNA]</scope>
    <source>
        <strain evidence="1 2">120613-1</strain>
    </source>
</reference>
<protein>
    <submittedName>
        <fullName evidence="1">Uncharacterized protein</fullName>
    </submittedName>
</protein>
<evidence type="ECO:0000313" key="2">
    <source>
        <dbReference type="Proteomes" id="UP000276215"/>
    </source>
</evidence>
<sequence>MAIFGAKWPLHQDFCLGTVSSKQDLNPSTQCGLTFFFFHFHTTKGHTYRNGLTSSLRMMLSSLHRFPFMGQTVGFCTMAGNFPDITCRVPMCIPCAGPPQTFARLYFSNPPPSHYKELWNSPSLDPSPQVNPSASLLLIENGFTNVYDY</sequence>
<keyword evidence="2" id="KW-1185">Reference proteome</keyword>
<gene>
    <name evidence="1" type="ORF">L873DRAFT_631425</name>
</gene>